<dbReference type="PaxDb" id="67767-A0A0J7NFF3"/>
<dbReference type="Gene3D" id="3.30.420.10">
    <property type="entry name" value="Ribonuclease H-like superfamily/Ribonuclease H"/>
    <property type="match status" value="1"/>
</dbReference>
<dbReference type="PANTHER" id="PTHR47331">
    <property type="entry name" value="PHD-TYPE DOMAIN-CONTAINING PROTEIN"/>
    <property type="match status" value="1"/>
</dbReference>
<evidence type="ECO:0000313" key="2">
    <source>
        <dbReference type="EMBL" id="KMQ91270.1"/>
    </source>
</evidence>
<accession>A0A0J7NFF3</accession>
<proteinExistence type="predicted"/>
<dbReference type="GO" id="GO:0003676">
    <property type="term" value="F:nucleic acid binding"/>
    <property type="evidence" value="ECO:0007669"/>
    <property type="project" value="InterPro"/>
</dbReference>
<organism evidence="2 4">
    <name type="scientific">Lasius niger</name>
    <name type="common">Black garden ant</name>
    <dbReference type="NCBI Taxonomy" id="67767"/>
    <lineage>
        <taxon>Eukaryota</taxon>
        <taxon>Metazoa</taxon>
        <taxon>Ecdysozoa</taxon>
        <taxon>Arthropoda</taxon>
        <taxon>Hexapoda</taxon>
        <taxon>Insecta</taxon>
        <taxon>Pterygota</taxon>
        <taxon>Neoptera</taxon>
        <taxon>Endopterygota</taxon>
        <taxon>Hymenoptera</taxon>
        <taxon>Apocrita</taxon>
        <taxon>Aculeata</taxon>
        <taxon>Formicoidea</taxon>
        <taxon>Formicidae</taxon>
        <taxon>Formicinae</taxon>
        <taxon>Lasius</taxon>
        <taxon>Lasius</taxon>
    </lineage>
</organism>
<dbReference type="InterPro" id="IPR012337">
    <property type="entry name" value="RNaseH-like_sf"/>
</dbReference>
<dbReference type="EMBL" id="LBMM01005719">
    <property type="protein sequence ID" value="KMQ91270.1"/>
    <property type="molecule type" value="Genomic_DNA"/>
</dbReference>
<dbReference type="OrthoDB" id="7543819at2759"/>
<dbReference type="PANTHER" id="PTHR47331:SF1">
    <property type="entry name" value="GAG-LIKE PROTEIN"/>
    <property type="match status" value="1"/>
</dbReference>
<keyword evidence="4" id="KW-1185">Reference proteome</keyword>
<sequence>MTAALRVLTRGVQQEAFPEDYRVLSEGRSVGGSSRILSLAPFIDKDGVIRVGGRLSNSALPYESRHPMLLPRGHVLTDLVVRREHIRNLHSGLQATISAVRRRFWPLAARSVTRKVIHGCIVCFKCRPVALEALMADLPRNRVTISRPFTHTGVDYAGPILLKESRRRNAKMHKAYISIFMCFSTKAVHIKIVSDLTSQAFVASFKRFISRRGKPVCMYSDNGTTFVGAQKQLKEFFELINNEQSAVNELLRSNEISWNFLPPHAPHFGGLWEAAVKSAKYHIQRVVGNAGLTLEEMQTVLCEIEAILNSRPLTPLSTDPNDLSCITPGHFLIGTALNRFPVPDLTEEKENRLLRWQRVEQMRQHFWKRWNSEYLHTLIERQKWRINKGEQLKVGRLVLIQQSGLGPLQWLLGRVLQVHLGVDGIARTATLRTSKGCLTRPLTRLAILPLETDESS</sequence>
<evidence type="ECO:0000259" key="1">
    <source>
        <dbReference type="PROSITE" id="PS50994"/>
    </source>
</evidence>
<protein>
    <recommendedName>
        <fullName evidence="1">Integrase catalytic domain-containing protein</fullName>
    </recommendedName>
</protein>
<dbReference type="InterPro" id="IPR041588">
    <property type="entry name" value="Integrase_H2C2"/>
</dbReference>
<dbReference type="AlphaFoldDB" id="A0A0J7NFF3"/>
<name>A0A0J7NFF3_LASNI</name>
<dbReference type="Proteomes" id="UP000036403">
    <property type="component" value="Unassembled WGS sequence"/>
</dbReference>
<evidence type="ECO:0000313" key="3">
    <source>
        <dbReference type="EMBL" id="KMQ91271.1"/>
    </source>
</evidence>
<feature type="domain" description="Integrase catalytic" evidence="1">
    <location>
        <begin position="144"/>
        <end position="336"/>
    </location>
</feature>
<dbReference type="SUPFAM" id="SSF53098">
    <property type="entry name" value="Ribonuclease H-like"/>
    <property type="match status" value="1"/>
</dbReference>
<dbReference type="EMBL" id="LBMM01005719">
    <property type="protein sequence ID" value="KMQ91271.1"/>
    <property type="molecule type" value="Genomic_DNA"/>
</dbReference>
<reference evidence="2 4" key="1">
    <citation type="submission" date="2015-04" db="EMBL/GenBank/DDBJ databases">
        <title>Lasius niger genome sequencing.</title>
        <authorList>
            <person name="Konorov E.A."/>
            <person name="Nikitin M.A."/>
            <person name="Kirill M.V."/>
            <person name="Chang P."/>
        </authorList>
    </citation>
    <scope>NUCLEOTIDE SEQUENCE [LARGE SCALE GENOMIC DNA]</scope>
    <source>
        <tissue evidence="2">Whole</tissue>
    </source>
</reference>
<dbReference type="Pfam" id="PF17921">
    <property type="entry name" value="Integrase_H2C2"/>
    <property type="match status" value="1"/>
</dbReference>
<dbReference type="InterPro" id="IPR036397">
    <property type="entry name" value="RNaseH_sf"/>
</dbReference>
<dbReference type="GO" id="GO:0015074">
    <property type="term" value="P:DNA integration"/>
    <property type="evidence" value="ECO:0007669"/>
    <property type="project" value="InterPro"/>
</dbReference>
<gene>
    <name evidence="2" type="ORF">RF55_8888</name>
    <name evidence="3" type="ORF">RF55_8889</name>
</gene>
<evidence type="ECO:0000313" key="4">
    <source>
        <dbReference type="Proteomes" id="UP000036403"/>
    </source>
</evidence>
<dbReference type="InterPro" id="IPR040676">
    <property type="entry name" value="DUF5641"/>
</dbReference>
<dbReference type="PROSITE" id="PS50994">
    <property type="entry name" value="INTEGRASE"/>
    <property type="match status" value="1"/>
</dbReference>
<dbReference type="STRING" id="67767.A0A0J7NFF3"/>
<comment type="caution">
    <text evidence="2">The sequence shown here is derived from an EMBL/GenBank/DDBJ whole genome shotgun (WGS) entry which is preliminary data.</text>
</comment>
<dbReference type="Pfam" id="PF18701">
    <property type="entry name" value="DUF5641"/>
    <property type="match status" value="1"/>
</dbReference>
<dbReference type="InterPro" id="IPR001584">
    <property type="entry name" value="Integrase_cat-core"/>
</dbReference>